<organism evidence="3 4">
    <name type="scientific">Shouchella lehensis G1</name>
    <dbReference type="NCBI Taxonomy" id="1246626"/>
    <lineage>
        <taxon>Bacteria</taxon>
        <taxon>Bacillati</taxon>
        <taxon>Bacillota</taxon>
        <taxon>Bacilli</taxon>
        <taxon>Bacillales</taxon>
        <taxon>Bacillaceae</taxon>
        <taxon>Shouchella</taxon>
    </lineage>
</organism>
<evidence type="ECO:0000256" key="1">
    <source>
        <dbReference type="SAM" id="MobiDB-lite"/>
    </source>
</evidence>
<evidence type="ECO:0000259" key="2">
    <source>
        <dbReference type="Pfam" id="PF07995"/>
    </source>
</evidence>
<evidence type="ECO:0000313" key="4">
    <source>
        <dbReference type="Proteomes" id="UP000027142"/>
    </source>
</evidence>
<dbReference type="Pfam" id="PF07995">
    <property type="entry name" value="GSDH"/>
    <property type="match status" value="1"/>
</dbReference>
<dbReference type="OrthoDB" id="9770043at2"/>
<dbReference type="HOGENOM" id="CLU_012253_0_0_9"/>
<dbReference type="InterPro" id="IPR011041">
    <property type="entry name" value="Quinoprot_gluc/sorb_DH_b-prop"/>
</dbReference>
<proteinExistence type="predicted"/>
<dbReference type="PANTHER" id="PTHR19328:SF13">
    <property type="entry name" value="HIPL1 PROTEIN"/>
    <property type="match status" value="1"/>
</dbReference>
<dbReference type="PANTHER" id="PTHR19328">
    <property type="entry name" value="HEDGEHOG-INTERACTING PROTEIN"/>
    <property type="match status" value="1"/>
</dbReference>
<feature type="region of interest" description="Disordered" evidence="1">
    <location>
        <begin position="346"/>
        <end position="366"/>
    </location>
</feature>
<dbReference type="STRING" id="1246626.BleG1_1644"/>
<dbReference type="Proteomes" id="UP000027142">
    <property type="component" value="Chromosome"/>
</dbReference>
<evidence type="ECO:0000313" key="3">
    <source>
        <dbReference type="EMBL" id="AIC94222.1"/>
    </source>
</evidence>
<dbReference type="Gene3D" id="2.120.10.30">
    <property type="entry name" value="TolB, C-terminal domain"/>
    <property type="match status" value="1"/>
</dbReference>
<protein>
    <submittedName>
        <fullName evidence="3">Quinoprotein glucose dehydrogenase B</fullName>
    </submittedName>
</protein>
<dbReference type="EMBL" id="CP003923">
    <property type="protein sequence ID" value="AIC94222.1"/>
    <property type="molecule type" value="Genomic_DNA"/>
</dbReference>
<reference evidence="3 4" key="1">
    <citation type="journal article" date="2014" name="Gene">
        <title>A comparative genomic analysis of the alkalitolerant soil bacterium Bacillus lehensis G1.</title>
        <authorList>
            <person name="Noor Y.M."/>
            <person name="Samsulrizal N.H."/>
            <person name="Jema'on N.A."/>
            <person name="Low K.O."/>
            <person name="Ramli A.N."/>
            <person name="Alias N.I."/>
            <person name="Damis S.I."/>
            <person name="Fuzi S.F."/>
            <person name="Isa M.N."/>
            <person name="Murad A.M."/>
            <person name="Raih M.F."/>
            <person name="Bakar F.D."/>
            <person name="Najimudin N."/>
            <person name="Mahadi N.M."/>
            <person name="Illias R.M."/>
        </authorList>
    </citation>
    <scope>NUCLEOTIDE SEQUENCE [LARGE SCALE GENOMIC DNA]</scope>
    <source>
        <strain evidence="3 4">G1</strain>
    </source>
</reference>
<keyword evidence="4" id="KW-1185">Reference proteome</keyword>
<dbReference type="InterPro" id="IPR011042">
    <property type="entry name" value="6-blade_b-propeller_TolB-like"/>
</dbReference>
<dbReference type="SUPFAM" id="SSF50952">
    <property type="entry name" value="Soluble quinoprotein glucose dehydrogenase"/>
    <property type="match status" value="1"/>
</dbReference>
<dbReference type="AlphaFoldDB" id="A0A060LVH2"/>
<dbReference type="InterPro" id="IPR012938">
    <property type="entry name" value="Glc/Sorbosone_DH"/>
</dbReference>
<dbReference type="eggNOG" id="COG2133">
    <property type="taxonomic scope" value="Bacteria"/>
</dbReference>
<sequence length="366" mass="40700">MKKIMMTLGGSFLLVACNTVDDEEMTDITGDASDDNDRTESVVEVEETVMAENLQSPWTIVKDESRFFIPKREGTIYRIDENEEITEETVQLNEEVIQEAESGLLGMVLDPDFTSNGYAYAYHSYEGAGTAIENRIVRLEWNEAEDEWTENAVLLDGIPGAPTHNGGRLAIGPDGYLYATTGDAEEVDLAQDQESLAGSILRMELDGAIPEDNPFDGSLVYSYGHRNPQGLTWLQDGTMYSSEHGASGHDELNVIEAGNNYGWPVIEGDEEEEGMETPIIHSGQDTWAPSGITTDDDVIYMAGLRGEAVYLFNPEEPTEWTEYVSDYGRVRDVMIEGNDLYFITNNTDGRGNPESEDDRLIHMELN</sequence>
<accession>A0A060LVH2</accession>
<name>A0A060LVH2_9BACI</name>
<feature type="domain" description="Glucose/Sorbosone dehydrogenase" evidence="2">
    <location>
        <begin position="54"/>
        <end position="350"/>
    </location>
</feature>
<dbReference type="PROSITE" id="PS51257">
    <property type="entry name" value="PROKAR_LIPOPROTEIN"/>
    <property type="match status" value="1"/>
</dbReference>
<gene>
    <name evidence="3" type="ORF">BleG1_1644</name>
</gene>
<dbReference type="PATRIC" id="fig|1246626.3.peg.1633"/>
<dbReference type="KEGG" id="ble:BleG1_1644"/>